<organism evidence="2 3">
    <name type="scientific">Mycolicibacterium moriokaense</name>
    <dbReference type="NCBI Taxonomy" id="39691"/>
    <lineage>
        <taxon>Bacteria</taxon>
        <taxon>Bacillati</taxon>
        <taxon>Actinomycetota</taxon>
        <taxon>Actinomycetes</taxon>
        <taxon>Mycobacteriales</taxon>
        <taxon>Mycobacteriaceae</taxon>
        <taxon>Mycolicibacterium</taxon>
    </lineage>
</organism>
<dbReference type="AlphaFoldDB" id="A0AAD1HDW7"/>
<keyword evidence="1" id="KW-1133">Transmembrane helix</keyword>
<keyword evidence="1" id="KW-0812">Transmembrane</keyword>
<keyword evidence="1" id="KW-0472">Membrane</keyword>
<name>A0AAD1HDW7_9MYCO</name>
<sequence>MIGVWDVGSPASVVTDVPSACAMVFKAFEKGVTTAPSKVFGFGATALDPVGDDPPGVDELPDDPFPRPAAGAFVASGALWFVVGVFVCVASGIEIACETAVFAADVADAIAVETAFVMSWTAVVSF</sequence>
<keyword evidence="3" id="KW-1185">Reference proteome</keyword>
<protein>
    <submittedName>
        <fullName evidence="2">Uncharacterized protein</fullName>
    </submittedName>
</protein>
<dbReference type="Proteomes" id="UP000466681">
    <property type="component" value="Chromosome"/>
</dbReference>
<reference evidence="2 3" key="1">
    <citation type="journal article" date="2019" name="Emerg. Microbes Infect.">
        <title>Comprehensive subspecies identification of 175 nontuberculous mycobacteria species based on 7547 genomic profiles.</title>
        <authorList>
            <person name="Matsumoto Y."/>
            <person name="Kinjo T."/>
            <person name="Motooka D."/>
            <person name="Nabeya D."/>
            <person name="Jung N."/>
            <person name="Uechi K."/>
            <person name="Horii T."/>
            <person name="Iida T."/>
            <person name="Fujita J."/>
            <person name="Nakamura S."/>
        </authorList>
    </citation>
    <scope>NUCLEOTIDE SEQUENCE [LARGE SCALE GENOMIC DNA]</scope>
    <source>
        <strain evidence="2 3">JCM 6375</strain>
    </source>
</reference>
<evidence type="ECO:0000313" key="2">
    <source>
        <dbReference type="EMBL" id="BBX03597.1"/>
    </source>
</evidence>
<feature type="transmembrane region" description="Helical" evidence="1">
    <location>
        <begin position="69"/>
        <end position="90"/>
    </location>
</feature>
<evidence type="ECO:0000313" key="3">
    <source>
        <dbReference type="Proteomes" id="UP000466681"/>
    </source>
</evidence>
<evidence type="ECO:0000256" key="1">
    <source>
        <dbReference type="SAM" id="Phobius"/>
    </source>
</evidence>
<dbReference type="KEGG" id="mmor:MMOR_45330"/>
<proteinExistence type="predicted"/>
<gene>
    <name evidence="2" type="ORF">MMOR_45330</name>
</gene>
<dbReference type="EMBL" id="AP022560">
    <property type="protein sequence ID" value="BBX03597.1"/>
    <property type="molecule type" value="Genomic_DNA"/>
</dbReference>
<accession>A0AAD1HDW7</accession>